<sequence length="329" mass="36398">MFRKKIIYVPLLIIAIALGGAHAVANNEANQAAQALVDELVAKINQNGVQVEVGEVVANPYTKDITVNDVLITDDADRKHQIGLLTISDIELNQAQDFIYAMDISTEDALFTVTGGDGTKQQEQSLVEALRNLGIKEDKIGHNQHLAYRYHPVERQLTLNLQNQFYNPELTEKDAAQLFSMNLHTNFSQIPDLESQMRRLRNNEDMSAVTAEWMQTGLITAAIEFEDAGAWQPLIEQGAESAGMTTEEYKAGLKLQIQQQFSALQALSPGLRTQLIEASSQFIDSDTPQVELDINSKSPEGAGIFLVFMATLMSPNALENYFDIQVAAE</sequence>
<evidence type="ECO:0008006" key="3">
    <source>
        <dbReference type="Google" id="ProtNLM"/>
    </source>
</evidence>
<protein>
    <recommendedName>
        <fullName evidence="3">DUF945 domain-containing protein</fullName>
    </recommendedName>
</protein>
<evidence type="ECO:0000256" key="1">
    <source>
        <dbReference type="SAM" id="SignalP"/>
    </source>
</evidence>
<name>A0A2T4CVH2_9GAMM</name>
<dbReference type="AlphaFoldDB" id="A0A2T4CVH2"/>
<keyword evidence="1" id="KW-0732">Signal</keyword>
<gene>
    <name evidence="2" type="ORF">C9940_05315</name>
</gene>
<proteinExistence type="predicted"/>
<dbReference type="EMBL" id="PYVN01000113">
    <property type="protein sequence ID" value="PTB85518.1"/>
    <property type="molecule type" value="Genomic_DNA"/>
</dbReference>
<feature type="chain" id="PRO_5015575453" description="DUF945 domain-containing protein" evidence="1">
    <location>
        <begin position="24"/>
        <end position="329"/>
    </location>
</feature>
<accession>A0A2T4CVH2</accession>
<evidence type="ECO:0000313" key="2">
    <source>
        <dbReference type="EMBL" id="PTB85518.1"/>
    </source>
</evidence>
<organism evidence="2">
    <name type="scientific">Pseudidiomarina aestuarii</name>
    <dbReference type="NCBI Taxonomy" id="624146"/>
    <lineage>
        <taxon>Bacteria</taxon>
        <taxon>Pseudomonadati</taxon>
        <taxon>Pseudomonadota</taxon>
        <taxon>Gammaproteobacteria</taxon>
        <taxon>Alteromonadales</taxon>
        <taxon>Idiomarinaceae</taxon>
        <taxon>Pseudidiomarina</taxon>
    </lineage>
</organism>
<feature type="signal peptide" evidence="1">
    <location>
        <begin position="1"/>
        <end position="23"/>
    </location>
</feature>
<reference evidence="2" key="1">
    <citation type="submission" date="2018-03" db="EMBL/GenBank/DDBJ databases">
        <title>Cross-interface Injection: A General Nanoliter Liquid Handling Method Applied to Single Cells Genome Amplification Automated Nanoliter Liquid Handling Applied to Single Cell Multiple Displacement Amplification.</title>
        <authorList>
            <person name="Yun J."/>
            <person name="Xu P."/>
            <person name="Xu J."/>
            <person name="Dai X."/>
            <person name="Wang Y."/>
            <person name="Zheng X."/>
            <person name="Cao C."/>
            <person name="Yi Q."/>
            <person name="Zhu Y."/>
            <person name="Wang L."/>
            <person name="Dong Z."/>
            <person name="Huang Y."/>
            <person name="Huang L."/>
            <person name="Du W."/>
        </authorList>
    </citation>
    <scope>NUCLEOTIDE SEQUENCE [LARGE SCALE GENOMIC DNA]</scope>
    <source>
        <strain evidence="2">Z-D3-2</strain>
    </source>
</reference>
<comment type="caution">
    <text evidence="2">The sequence shown here is derived from an EMBL/GenBank/DDBJ whole genome shotgun (WGS) entry which is preliminary data.</text>
</comment>